<dbReference type="Gene3D" id="3.40.50.620">
    <property type="entry name" value="HUPs"/>
    <property type="match status" value="1"/>
</dbReference>
<dbReference type="CDD" id="cd00293">
    <property type="entry name" value="USP-like"/>
    <property type="match status" value="1"/>
</dbReference>
<organism evidence="3 4">
    <name type="scientific">Desulfatitalea alkaliphila</name>
    <dbReference type="NCBI Taxonomy" id="2929485"/>
    <lineage>
        <taxon>Bacteria</taxon>
        <taxon>Pseudomonadati</taxon>
        <taxon>Thermodesulfobacteriota</taxon>
        <taxon>Desulfobacteria</taxon>
        <taxon>Desulfobacterales</taxon>
        <taxon>Desulfosarcinaceae</taxon>
        <taxon>Desulfatitalea</taxon>
    </lineage>
</organism>
<dbReference type="SUPFAM" id="SSF52402">
    <property type="entry name" value="Adenine nucleotide alpha hydrolases-like"/>
    <property type="match status" value="1"/>
</dbReference>
<feature type="domain" description="UspA" evidence="2">
    <location>
        <begin position="3"/>
        <end position="144"/>
    </location>
</feature>
<evidence type="ECO:0000313" key="4">
    <source>
        <dbReference type="Proteomes" id="UP001165427"/>
    </source>
</evidence>
<reference evidence="3" key="1">
    <citation type="submission" date="2022-04" db="EMBL/GenBank/DDBJ databases">
        <title>Desulfatitalea alkaliphila sp. nov., a novel anaerobic sulfate-reducing bacterium isolated from terrestrial mud volcano, Taman Peninsula, Russia.</title>
        <authorList>
            <person name="Khomyakova M.A."/>
            <person name="Merkel A.Y."/>
            <person name="Slobodkin A.I."/>
        </authorList>
    </citation>
    <scope>NUCLEOTIDE SEQUENCE</scope>
    <source>
        <strain evidence="3">M08but</strain>
    </source>
</reference>
<dbReference type="PANTHER" id="PTHR46268:SF26">
    <property type="entry name" value="UNIVERSAL STRESS PROTEIN MJ0577"/>
    <property type="match status" value="1"/>
</dbReference>
<dbReference type="PRINTS" id="PR01438">
    <property type="entry name" value="UNVRSLSTRESS"/>
</dbReference>
<dbReference type="RefSeq" id="WP_246902061.1">
    <property type="nucleotide sequence ID" value="NZ_JALJRB010000001.1"/>
</dbReference>
<dbReference type="Pfam" id="PF00582">
    <property type="entry name" value="Usp"/>
    <property type="match status" value="1"/>
</dbReference>
<dbReference type="InterPro" id="IPR014729">
    <property type="entry name" value="Rossmann-like_a/b/a_fold"/>
</dbReference>
<dbReference type="EMBL" id="JALJRB010000001">
    <property type="protein sequence ID" value="MCJ8499022.1"/>
    <property type="molecule type" value="Genomic_DNA"/>
</dbReference>
<dbReference type="AlphaFoldDB" id="A0AA41QY07"/>
<evidence type="ECO:0000256" key="1">
    <source>
        <dbReference type="ARBA" id="ARBA00008791"/>
    </source>
</evidence>
<comment type="caution">
    <text evidence="3">The sequence shown here is derived from an EMBL/GenBank/DDBJ whole genome shotgun (WGS) entry which is preliminary data.</text>
</comment>
<keyword evidence="4" id="KW-1185">Reference proteome</keyword>
<dbReference type="InterPro" id="IPR006016">
    <property type="entry name" value="UspA"/>
</dbReference>
<name>A0AA41QY07_9BACT</name>
<dbReference type="PANTHER" id="PTHR46268">
    <property type="entry name" value="STRESS RESPONSE PROTEIN NHAX"/>
    <property type="match status" value="1"/>
</dbReference>
<dbReference type="InterPro" id="IPR006015">
    <property type="entry name" value="Universal_stress_UspA"/>
</dbReference>
<gene>
    <name evidence="3" type="ORF">MRX98_00435</name>
</gene>
<evidence type="ECO:0000259" key="2">
    <source>
        <dbReference type="Pfam" id="PF00582"/>
    </source>
</evidence>
<evidence type="ECO:0000313" key="3">
    <source>
        <dbReference type="EMBL" id="MCJ8499022.1"/>
    </source>
</evidence>
<accession>A0AA41QY07</accession>
<dbReference type="Proteomes" id="UP001165427">
    <property type="component" value="Unassembled WGS sequence"/>
</dbReference>
<sequence length="148" mass="16947">MQIKKILWPTDLSGNAEQALPLVESLSKLYSADIHVLYVIEELARHEPWYGEFDNAHINKILEWEKEKAGERLDRICDQYLKGCPLYIKETAIGDPAEEILAFARKQKIDMVVMSSRGRKSRFDFGSVAEKMVKHSPVPVTIVPYVQS</sequence>
<comment type="similarity">
    <text evidence="1">Belongs to the universal stress protein A family.</text>
</comment>
<proteinExistence type="inferred from homology"/>
<protein>
    <submittedName>
        <fullName evidence="3">Universal stress protein</fullName>
    </submittedName>
</protein>